<evidence type="ECO:0000313" key="2">
    <source>
        <dbReference type="EMBL" id="KAF2714759.1"/>
    </source>
</evidence>
<name>A0A6G1KPJ0_9PLEO</name>
<evidence type="ECO:0000256" key="1">
    <source>
        <dbReference type="SAM" id="MobiDB-lite"/>
    </source>
</evidence>
<evidence type="ECO:0000313" key="3">
    <source>
        <dbReference type="Proteomes" id="UP000799428"/>
    </source>
</evidence>
<feature type="compositionally biased region" description="Acidic residues" evidence="1">
    <location>
        <begin position="48"/>
        <end position="61"/>
    </location>
</feature>
<feature type="compositionally biased region" description="Basic and acidic residues" evidence="1">
    <location>
        <begin position="75"/>
        <end position="87"/>
    </location>
</feature>
<gene>
    <name evidence="2" type="ORF">K504DRAFT_496666</name>
</gene>
<sequence>MVQLEENDEVANPPDDSTLQTPFDDHDSSDESDTPATPNTPHTPESTEGIEVETDADEAEMTETQHQVNEAETGDQTKEQPGKHAETQTDEPAADTTNTSPETTRICISEKAAKQFIPPPSTRYKEQGLR</sequence>
<protein>
    <submittedName>
        <fullName evidence="2">Uncharacterized protein</fullName>
    </submittedName>
</protein>
<feature type="compositionally biased region" description="Polar residues" evidence="1">
    <location>
        <begin position="34"/>
        <end position="46"/>
    </location>
</feature>
<proteinExistence type="predicted"/>
<keyword evidence="3" id="KW-1185">Reference proteome</keyword>
<accession>A0A6G1KPJ0</accession>
<dbReference type="Proteomes" id="UP000799428">
    <property type="component" value="Unassembled WGS sequence"/>
</dbReference>
<dbReference type="EMBL" id="MU005764">
    <property type="protein sequence ID" value="KAF2714759.1"/>
    <property type="molecule type" value="Genomic_DNA"/>
</dbReference>
<organism evidence="2 3">
    <name type="scientific">Pleomassaria siparia CBS 279.74</name>
    <dbReference type="NCBI Taxonomy" id="1314801"/>
    <lineage>
        <taxon>Eukaryota</taxon>
        <taxon>Fungi</taxon>
        <taxon>Dikarya</taxon>
        <taxon>Ascomycota</taxon>
        <taxon>Pezizomycotina</taxon>
        <taxon>Dothideomycetes</taxon>
        <taxon>Pleosporomycetidae</taxon>
        <taxon>Pleosporales</taxon>
        <taxon>Pleomassariaceae</taxon>
        <taxon>Pleomassaria</taxon>
    </lineage>
</organism>
<reference evidence="2" key="1">
    <citation type="journal article" date="2020" name="Stud. Mycol.">
        <title>101 Dothideomycetes genomes: a test case for predicting lifestyles and emergence of pathogens.</title>
        <authorList>
            <person name="Haridas S."/>
            <person name="Albert R."/>
            <person name="Binder M."/>
            <person name="Bloem J."/>
            <person name="Labutti K."/>
            <person name="Salamov A."/>
            <person name="Andreopoulos B."/>
            <person name="Baker S."/>
            <person name="Barry K."/>
            <person name="Bills G."/>
            <person name="Bluhm B."/>
            <person name="Cannon C."/>
            <person name="Castanera R."/>
            <person name="Culley D."/>
            <person name="Daum C."/>
            <person name="Ezra D."/>
            <person name="Gonzalez J."/>
            <person name="Henrissat B."/>
            <person name="Kuo A."/>
            <person name="Liang C."/>
            <person name="Lipzen A."/>
            <person name="Lutzoni F."/>
            <person name="Magnuson J."/>
            <person name="Mondo S."/>
            <person name="Nolan M."/>
            <person name="Ohm R."/>
            <person name="Pangilinan J."/>
            <person name="Park H.-J."/>
            <person name="Ramirez L."/>
            <person name="Alfaro M."/>
            <person name="Sun H."/>
            <person name="Tritt A."/>
            <person name="Yoshinaga Y."/>
            <person name="Zwiers L.-H."/>
            <person name="Turgeon B."/>
            <person name="Goodwin S."/>
            <person name="Spatafora J."/>
            <person name="Crous P."/>
            <person name="Grigoriev I."/>
        </authorList>
    </citation>
    <scope>NUCLEOTIDE SEQUENCE</scope>
    <source>
        <strain evidence="2">CBS 279.74</strain>
    </source>
</reference>
<dbReference type="AlphaFoldDB" id="A0A6G1KPJ0"/>
<feature type="region of interest" description="Disordered" evidence="1">
    <location>
        <begin position="1"/>
        <end position="130"/>
    </location>
</feature>